<accession>A0A5C3PU26</accession>
<proteinExistence type="predicted"/>
<organism evidence="1 2">
    <name type="scientific">Polyporus arcularius HHB13444</name>
    <dbReference type="NCBI Taxonomy" id="1314778"/>
    <lineage>
        <taxon>Eukaryota</taxon>
        <taxon>Fungi</taxon>
        <taxon>Dikarya</taxon>
        <taxon>Basidiomycota</taxon>
        <taxon>Agaricomycotina</taxon>
        <taxon>Agaricomycetes</taxon>
        <taxon>Polyporales</taxon>
        <taxon>Polyporaceae</taxon>
        <taxon>Polyporus</taxon>
    </lineage>
</organism>
<dbReference type="InParanoid" id="A0A5C3PU26"/>
<dbReference type="STRING" id="1314778.A0A5C3PU26"/>
<keyword evidence="2" id="KW-1185">Reference proteome</keyword>
<dbReference type="EMBL" id="ML210984">
    <property type="protein sequence ID" value="TFK93285.1"/>
    <property type="molecule type" value="Genomic_DNA"/>
</dbReference>
<dbReference type="Proteomes" id="UP000308197">
    <property type="component" value="Unassembled WGS sequence"/>
</dbReference>
<name>A0A5C3PU26_9APHY</name>
<evidence type="ECO:0000313" key="1">
    <source>
        <dbReference type="EMBL" id="TFK93285.1"/>
    </source>
</evidence>
<protein>
    <submittedName>
        <fullName evidence="1">Uncharacterized protein</fullName>
    </submittedName>
</protein>
<sequence>MIMHPPLPLPHTPLTMAALCYVQLERLLEGCKGIRVIANRWAYAAPFDTHALVMWYPFRCVEVDGDRAAPLAVALDGGAFPVGSYAVDKSLRRILCRKDSRGWYRTDEPVTSWGVLTAELEIVYQERYKPRQGETPTIPPVWFNTPLPEAKLGNVEDPNSAAFGGKFADPKQAKFMVRLLLPGKKQRDIKQYNLHRCGKPIPRHELGEIVSGVVEGIMEGGPLQVNGKDVMFEELILVDVHCVSVGSVQVTLATKYYSNMPLL</sequence>
<gene>
    <name evidence="1" type="ORF">K466DRAFT_658632</name>
</gene>
<dbReference type="AlphaFoldDB" id="A0A5C3PU26"/>
<reference evidence="1 2" key="1">
    <citation type="journal article" date="2019" name="Nat. Ecol. Evol.">
        <title>Megaphylogeny resolves global patterns of mushroom evolution.</title>
        <authorList>
            <person name="Varga T."/>
            <person name="Krizsan K."/>
            <person name="Foldi C."/>
            <person name="Dima B."/>
            <person name="Sanchez-Garcia M."/>
            <person name="Sanchez-Ramirez S."/>
            <person name="Szollosi G.J."/>
            <person name="Szarkandi J.G."/>
            <person name="Papp V."/>
            <person name="Albert L."/>
            <person name="Andreopoulos W."/>
            <person name="Angelini C."/>
            <person name="Antonin V."/>
            <person name="Barry K.W."/>
            <person name="Bougher N.L."/>
            <person name="Buchanan P."/>
            <person name="Buyck B."/>
            <person name="Bense V."/>
            <person name="Catcheside P."/>
            <person name="Chovatia M."/>
            <person name="Cooper J."/>
            <person name="Damon W."/>
            <person name="Desjardin D."/>
            <person name="Finy P."/>
            <person name="Geml J."/>
            <person name="Haridas S."/>
            <person name="Hughes K."/>
            <person name="Justo A."/>
            <person name="Karasinski D."/>
            <person name="Kautmanova I."/>
            <person name="Kiss B."/>
            <person name="Kocsube S."/>
            <person name="Kotiranta H."/>
            <person name="LaButti K.M."/>
            <person name="Lechner B.E."/>
            <person name="Liimatainen K."/>
            <person name="Lipzen A."/>
            <person name="Lukacs Z."/>
            <person name="Mihaltcheva S."/>
            <person name="Morgado L.N."/>
            <person name="Niskanen T."/>
            <person name="Noordeloos M.E."/>
            <person name="Ohm R.A."/>
            <person name="Ortiz-Santana B."/>
            <person name="Ovrebo C."/>
            <person name="Racz N."/>
            <person name="Riley R."/>
            <person name="Savchenko A."/>
            <person name="Shiryaev A."/>
            <person name="Soop K."/>
            <person name="Spirin V."/>
            <person name="Szebenyi C."/>
            <person name="Tomsovsky M."/>
            <person name="Tulloss R.E."/>
            <person name="Uehling J."/>
            <person name="Grigoriev I.V."/>
            <person name="Vagvolgyi C."/>
            <person name="Papp T."/>
            <person name="Martin F.M."/>
            <person name="Miettinen O."/>
            <person name="Hibbett D.S."/>
            <person name="Nagy L.G."/>
        </authorList>
    </citation>
    <scope>NUCLEOTIDE SEQUENCE [LARGE SCALE GENOMIC DNA]</scope>
    <source>
        <strain evidence="1 2">HHB13444</strain>
    </source>
</reference>
<evidence type="ECO:0000313" key="2">
    <source>
        <dbReference type="Proteomes" id="UP000308197"/>
    </source>
</evidence>